<gene>
    <name evidence="2" type="ORF">AAFF_G00434200</name>
</gene>
<sequence>MAQTQVPRCVANGVTTRSQMRVGQREDEWWARPRAGALSLGRVRIRAPSSLRAAVPGPDEPQIRRTAWRTACVPVLAPRPPAEYTIARRPRAARSSAGRVGWAAELARLFSSQAICRRGRPPPPATALCPAPVSGPSAPPLPPTSPSDRASGAETPSDRRRSSKRLPGDG</sequence>
<dbReference type="EMBL" id="JAINUG010000095">
    <property type="protein sequence ID" value="KAJ8397731.1"/>
    <property type="molecule type" value="Genomic_DNA"/>
</dbReference>
<name>A0AAD7SAE9_9TELE</name>
<organism evidence="2 3">
    <name type="scientific">Aldrovandia affinis</name>
    <dbReference type="NCBI Taxonomy" id="143900"/>
    <lineage>
        <taxon>Eukaryota</taxon>
        <taxon>Metazoa</taxon>
        <taxon>Chordata</taxon>
        <taxon>Craniata</taxon>
        <taxon>Vertebrata</taxon>
        <taxon>Euteleostomi</taxon>
        <taxon>Actinopterygii</taxon>
        <taxon>Neopterygii</taxon>
        <taxon>Teleostei</taxon>
        <taxon>Notacanthiformes</taxon>
        <taxon>Halosauridae</taxon>
        <taxon>Aldrovandia</taxon>
    </lineage>
</organism>
<evidence type="ECO:0000256" key="1">
    <source>
        <dbReference type="SAM" id="MobiDB-lite"/>
    </source>
</evidence>
<comment type="caution">
    <text evidence="2">The sequence shown here is derived from an EMBL/GenBank/DDBJ whole genome shotgun (WGS) entry which is preliminary data.</text>
</comment>
<keyword evidence="3" id="KW-1185">Reference proteome</keyword>
<evidence type="ECO:0000313" key="2">
    <source>
        <dbReference type="EMBL" id="KAJ8397731.1"/>
    </source>
</evidence>
<dbReference type="Proteomes" id="UP001221898">
    <property type="component" value="Unassembled WGS sequence"/>
</dbReference>
<reference evidence="2" key="1">
    <citation type="journal article" date="2023" name="Science">
        <title>Genome structures resolve the early diversification of teleost fishes.</title>
        <authorList>
            <person name="Parey E."/>
            <person name="Louis A."/>
            <person name="Montfort J."/>
            <person name="Bouchez O."/>
            <person name="Roques C."/>
            <person name="Iampietro C."/>
            <person name="Lluch J."/>
            <person name="Castinel A."/>
            <person name="Donnadieu C."/>
            <person name="Desvignes T."/>
            <person name="Floi Bucao C."/>
            <person name="Jouanno E."/>
            <person name="Wen M."/>
            <person name="Mejri S."/>
            <person name="Dirks R."/>
            <person name="Jansen H."/>
            <person name="Henkel C."/>
            <person name="Chen W.J."/>
            <person name="Zahm M."/>
            <person name="Cabau C."/>
            <person name="Klopp C."/>
            <person name="Thompson A.W."/>
            <person name="Robinson-Rechavi M."/>
            <person name="Braasch I."/>
            <person name="Lecointre G."/>
            <person name="Bobe J."/>
            <person name="Postlethwait J.H."/>
            <person name="Berthelot C."/>
            <person name="Roest Crollius H."/>
            <person name="Guiguen Y."/>
        </authorList>
    </citation>
    <scope>NUCLEOTIDE SEQUENCE</scope>
    <source>
        <strain evidence="2">NC1722</strain>
    </source>
</reference>
<feature type="region of interest" description="Disordered" evidence="1">
    <location>
        <begin position="119"/>
        <end position="170"/>
    </location>
</feature>
<feature type="compositionally biased region" description="Low complexity" evidence="1">
    <location>
        <begin position="126"/>
        <end position="136"/>
    </location>
</feature>
<evidence type="ECO:0000313" key="3">
    <source>
        <dbReference type="Proteomes" id="UP001221898"/>
    </source>
</evidence>
<protein>
    <submittedName>
        <fullName evidence="2">Uncharacterized protein</fullName>
    </submittedName>
</protein>
<feature type="compositionally biased region" description="Basic and acidic residues" evidence="1">
    <location>
        <begin position="156"/>
        <end position="170"/>
    </location>
</feature>
<proteinExistence type="predicted"/>
<dbReference type="AlphaFoldDB" id="A0AAD7SAE9"/>
<accession>A0AAD7SAE9</accession>